<comment type="caution">
    <text evidence="1">The sequence shown here is derived from an EMBL/GenBank/DDBJ whole genome shotgun (WGS) entry which is preliminary data.</text>
</comment>
<reference evidence="2" key="1">
    <citation type="journal article" date="2019" name="Int. J. Syst. Evol. Microbiol.">
        <title>The Global Catalogue of Microorganisms (GCM) 10K type strain sequencing project: providing services to taxonomists for standard genome sequencing and annotation.</title>
        <authorList>
            <consortium name="The Broad Institute Genomics Platform"/>
            <consortium name="The Broad Institute Genome Sequencing Center for Infectious Disease"/>
            <person name="Wu L."/>
            <person name="Ma J."/>
        </authorList>
    </citation>
    <scope>NUCLEOTIDE SEQUENCE [LARGE SCALE GENOMIC DNA]</scope>
    <source>
        <strain evidence="2">KCTC 42964</strain>
    </source>
</reference>
<dbReference type="EMBL" id="JBHRTR010000032">
    <property type="protein sequence ID" value="MFC3229496.1"/>
    <property type="molecule type" value="Genomic_DNA"/>
</dbReference>
<evidence type="ECO:0000313" key="1">
    <source>
        <dbReference type="EMBL" id="MFC3229496.1"/>
    </source>
</evidence>
<dbReference type="NCBIfam" id="TIGR03347">
    <property type="entry name" value="VI_chp_1"/>
    <property type="match status" value="1"/>
</dbReference>
<dbReference type="RefSeq" id="WP_379903763.1">
    <property type="nucleotide sequence ID" value="NZ_JBHRTR010000032.1"/>
</dbReference>
<accession>A0ABV7L4B5</accession>
<keyword evidence="2" id="KW-1185">Reference proteome</keyword>
<gene>
    <name evidence="1" type="primary">tssG</name>
    <name evidence="1" type="ORF">ACFOGJ_19770</name>
</gene>
<protein>
    <submittedName>
        <fullName evidence="1">Type VI secretion system baseplate subunit TssG</fullName>
    </submittedName>
</protein>
<evidence type="ECO:0000313" key="2">
    <source>
        <dbReference type="Proteomes" id="UP001595528"/>
    </source>
</evidence>
<proteinExistence type="predicted"/>
<dbReference type="PANTHER" id="PTHR35564:SF4">
    <property type="entry name" value="CYTOPLASMIC PROTEIN"/>
    <property type="match status" value="1"/>
</dbReference>
<dbReference type="Proteomes" id="UP001595528">
    <property type="component" value="Unassembled WGS sequence"/>
</dbReference>
<organism evidence="1 2">
    <name type="scientific">Marinibaculum pumilum</name>
    <dbReference type="NCBI Taxonomy" id="1766165"/>
    <lineage>
        <taxon>Bacteria</taxon>
        <taxon>Pseudomonadati</taxon>
        <taxon>Pseudomonadota</taxon>
        <taxon>Alphaproteobacteria</taxon>
        <taxon>Rhodospirillales</taxon>
        <taxon>Rhodospirillaceae</taxon>
        <taxon>Marinibaculum</taxon>
    </lineage>
</organism>
<dbReference type="InterPro" id="IPR010732">
    <property type="entry name" value="T6SS_TssG-like"/>
</dbReference>
<sequence length="331" mass="37539">MLREEPYRFELYQAIRLLELMAPERRPVGSSSLVRREAVRFSGSTRLSFPTSDIERLDPSDDPRDPMVMKVTAFTLAGAHGPLPPPYAELVEHRVRAKDTGIAAFLDIFNHRLISILHRVRRLHRPELMNQPAEETHFSRVLFSAFGMGLTGMRDRLRVPDPALLRYAGLLAHQPHSAMALERVIGGLFGVPARVEQLVGMWIAIDRRQQTIVGRRRRQNNRLGSTSVVGTRFWSQSNAIGLVLGPLPLATFREYLPTGGLFRRVASILRFYLDRTIQTELRLLVKGADVGPLTLSRKAPPQLGWTTWLAHDATRHGDAMSRVRMVQYLKM</sequence>
<dbReference type="Pfam" id="PF06996">
    <property type="entry name" value="T6SS_TssG"/>
    <property type="match status" value="1"/>
</dbReference>
<name>A0ABV7L4B5_9PROT</name>
<dbReference type="PANTHER" id="PTHR35564">
    <property type="match status" value="1"/>
</dbReference>